<dbReference type="Proteomes" id="UP000663828">
    <property type="component" value="Unassembled WGS sequence"/>
</dbReference>
<feature type="compositionally biased region" description="Polar residues" evidence="1">
    <location>
        <begin position="77"/>
        <end position="97"/>
    </location>
</feature>
<feature type="region of interest" description="Disordered" evidence="1">
    <location>
        <begin position="77"/>
        <end position="98"/>
    </location>
</feature>
<gene>
    <name evidence="2" type="ORF">XAT740_LOCUS48301</name>
</gene>
<evidence type="ECO:0000313" key="2">
    <source>
        <dbReference type="EMBL" id="CAF1606138.1"/>
    </source>
</evidence>
<name>A0A816B5F4_ADIRI</name>
<organism evidence="2 3">
    <name type="scientific">Adineta ricciae</name>
    <name type="common">Rotifer</name>
    <dbReference type="NCBI Taxonomy" id="249248"/>
    <lineage>
        <taxon>Eukaryota</taxon>
        <taxon>Metazoa</taxon>
        <taxon>Spiralia</taxon>
        <taxon>Gnathifera</taxon>
        <taxon>Rotifera</taxon>
        <taxon>Eurotatoria</taxon>
        <taxon>Bdelloidea</taxon>
        <taxon>Adinetida</taxon>
        <taxon>Adinetidae</taxon>
        <taxon>Adineta</taxon>
    </lineage>
</organism>
<feature type="region of interest" description="Disordered" evidence="1">
    <location>
        <begin position="1"/>
        <end position="20"/>
    </location>
</feature>
<evidence type="ECO:0000313" key="3">
    <source>
        <dbReference type="Proteomes" id="UP000663828"/>
    </source>
</evidence>
<protein>
    <submittedName>
        <fullName evidence="2">Uncharacterized protein</fullName>
    </submittedName>
</protein>
<accession>A0A816B5F4</accession>
<feature type="compositionally biased region" description="Polar residues" evidence="1">
    <location>
        <begin position="113"/>
        <end position="130"/>
    </location>
</feature>
<evidence type="ECO:0000256" key="1">
    <source>
        <dbReference type="SAM" id="MobiDB-lite"/>
    </source>
</evidence>
<dbReference type="EMBL" id="CAJNOR010006898">
    <property type="protein sequence ID" value="CAF1606138.1"/>
    <property type="molecule type" value="Genomic_DNA"/>
</dbReference>
<proteinExistence type="predicted"/>
<sequence length="341" mass="38768">MSKASKTIDNATGASPPWSSMRDTACSPILFSSVANTSSSSDASTCSSTIINNDHDSFEREDGIGLVHHQPVLAFPSPSSNGCSNSTPVLSASSSQPAPLMSIRATDTYGFSTGKSASSHAPMDNGNQYYTADRHWPVDDPSRYVSASQQQYQNRNARRYKPRRQEQQPHPRKYAGQARAKARVFKDDIRMELRQQNFPPHYWLKLHNHDVEKLSPPPIKRRNPPKTKVDHCINSLSPHIQRFIYVGSIDRRKGEIRSTRLPLSPEQFHVLIRLGVTRRYQSVVPLEDELQLQYDFEHKGYTRGVFNIQFRLQTQKPVIIGKKPVLLLRIRYHQKAPVLKR</sequence>
<reference evidence="2" key="1">
    <citation type="submission" date="2021-02" db="EMBL/GenBank/DDBJ databases">
        <authorList>
            <person name="Nowell W R."/>
        </authorList>
    </citation>
    <scope>NUCLEOTIDE SEQUENCE</scope>
</reference>
<keyword evidence="3" id="KW-1185">Reference proteome</keyword>
<dbReference type="AlphaFoldDB" id="A0A816B5F4"/>
<feature type="compositionally biased region" description="Low complexity" evidence="1">
    <location>
        <begin position="146"/>
        <end position="155"/>
    </location>
</feature>
<feature type="compositionally biased region" description="Basic and acidic residues" evidence="1">
    <location>
        <begin position="132"/>
        <end position="142"/>
    </location>
</feature>
<comment type="caution">
    <text evidence="2">The sequence shown here is derived from an EMBL/GenBank/DDBJ whole genome shotgun (WGS) entry which is preliminary data.</text>
</comment>
<feature type="region of interest" description="Disordered" evidence="1">
    <location>
        <begin position="113"/>
        <end position="177"/>
    </location>
</feature>